<name>A0ABT4AQY5_9ACTN</name>
<proteinExistence type="predicted"/>
<dbReference type="Pfam" id="PF13191">
    <property type="entry name" value="AAA_16"/>
    <property type="match status" value="1"/>
</dbReference>
<dbReference type="PANTHER" id="PTHR16305">
    <property type="entry name" value="TESTICULAR SOLUBLE ADENYLYL CYCLASE"/>
    <property type="match status" value="1"/>
</dbReference>
<dbReference type="SMART" id="SM00382">
    <property type="entry name" value="AAA"/>
    <property type="match status" value="1"/>
</dbReference>
<dbReference type="PANTHER" id="PTHR16305:SF35">
    <property type="entry name" value="TRANSCRIPTIONAL ACTIVATOR DOMAIN"/>
    <property type="match status" value="1"/>
</dbReference>
<organism evidence="4 5">
    <name type="scientific">Paractinoplanes pyxinae</name>
    <dbReference type="NCBI Taxonomy" id="2997416"/>
    <lineage>
        <taxon>Bacteria</taxon>
        <taxon>Bacillati</taxon>
        <taxon>Actinomycetota</taxon>
        <taxon>Actinomycetes</taxon>
        <taxon>Micromonosporales</taxon>
        <taxon>Micromonosporaceae</taxon>
        <taxon>Paractinoplanes</taxon>
    </lineage>
</organism>
<accession>A0ABT4AQY5</accession>
<evidence type="ECO:0000313" key="4">
    <source>
        <dbReference type="EMBL" id="MCY1136646.1"/>
    </source>
</evidence>
<dbReference type="SUPFAM" id="SSF46894">
    <property type="entry name" value="C-terminal effector domain of the bipartite response regulators"/>
    <property type="match status" value="1"/>
</dbReference>
<evidence type="ECO:0000313" key="5">
    <source>
        <dbReference type="Proteomes" id="UP001151002"/>
    </source>
</evidence>
<dbReference type="RefSeq" id="WP_267560409.1">
    <property type="nucleotide sequence ID" value="NZ_JAPNTZ010000001.1"/>
</dbReference>
<evidence type="ECO:0000256" key="2">
    <source>
        <dbReference type="ARBA" id="ARBA00022840"/>
    </source>
</evidence>
<dbReference type="PRINTS" id="PR00038">
    <property type="entry name" value="HTHLUXR"/>
</dbReference>
<comment type="caution">
    <text evidence="4">The sequence shown here is derived from an EMBL/GenBank/DDBJ whole genome shotgun (WGS) entry which is preliminary data.</text>
</comment>
<dbReference type="InterPro" id="IPR041664">
    <property type="entry name" value="AAA_16"/>
</dbReference>
<dbReference type="SMART" id="SM00421">
    <property type="entry name" value="HTH_LUXR"/>
    <property type="match status" value="1"/>
</dbReference>
<sequence length="726" mass="77157">MSGAESYGSALATGTECEETALATPTLPGLEAEAGLLKDLIDGLEHRGFALLLHGEPGIGKSTLLEVAAAQAVRRRMPVLSAAGEAAEKDMPYAALHRLLRPLRSRAASGPAALQVLSEAAQAGPMLVVVDDGHLLDEASVDALAFVARQLKDPIGLLVAGRPGPAGSGRLERAGFRHRRVRALSEASLTATAHIAYRRGMLAAAVSGLEQAAELSDDPELKGRRLLDAAELAGQLGDPERVLRLAGAAAGCALRPVDRHRLRWVGLDHRRAPVPAGVAREAARWARRTLEQGEYLLGFHLLRQAAERGTWIEPAEDLRDLIRAAAEPLPDSERVAFEALADPVTGALAGLPPDRPDAESSGDRSAVLGAAAARAGQFAPAVPLLNEAAYLFRAQRRQGRLVAVLIEQAWAHIHLGQYTAADENAVEGVRLAGQTGQPLWAWAGQLVVAAVRGIRGETDAALAVAAEVELEASAHHVGRLLARVQAVRGLTLLAAGRHEPALDALLRLFDRHDTAYDALLGSWMVGDLAEAAIQLGRAAEAHSLLPVAADRAERTGSDRAGAAVRHARALLATDEDAEQHFQRALADDRSAEPFLRARLQLAYGERLRRRRRVAASRLPLNAALTGFEALRLPAWTERARREARVAGLRVGPPPAAAPVVLTPADLEIARLASRGLSNRQIGQKLYLSHRTVAAHLYRIFPKLGITSRAQLHAALADLDVAEAAAG</sequence>
<dbReference type="InterPro" id="IPR027417">
    <property type="entry name" value="P-loop_NTPase"/>
</dbReference>
<protein>
    <submittedName>
        <fullName evidence="4">LuxR C-terminal-related transcriptional regulator</fullName>
    </submittedName>
</protein>
<dbReference type="Gene3D" id="1.10.10.10">
    <property type="entry name" value="Winged helix-like DNA-binding domain superfamily/Winged helix DNA-binding domain"/>
    <property type="match status" value="1"/>
</dbReference>
<evidence type="ECO:0000259" key="3">
    <source>
        <dbReference type="PROSITE" id="PS50043"/>
    </source>
</evidence>
<dbReference type="InterPro" id="IPR003593">
    <property type="entry name" value="AAA+_ATPase"/>
</dbReference>
<dbReference type="SUPFAM" id="SSF48452">
    <property type="entry name" value="TPR-like"/>
    <property type="match status" value="1"/>
</dbReference>
<dbReference type="InterPro" id="IPR000792">
    <property type="entry name" value="Tscrpt_reg_LuxR_C"/>
</dbReference>
<dbReference type="CDD" id="cd06170">
    <property type="entry name" value="LuxR_C_like"/>
    <property type="match status" value="1"/>
</dbReference>
<dbReference type="EMBL" id="JAPNTZ010000001">
    <property type="protein sequence ID" value="MCY1136646.1"/>
    <property type="molecule type" value="Genomic_DNA"/>
</dbReference>
<evidence type="ECO:0000256" key="1">
    <source>
        <dbReference type="ARBA" id="ARBA00022741"/>
    </source>
</evidence>
<gene>
    <name evidence="4" type="ORF">OWR29_01450</name>
</gene>
<dbReference type="InterPro" id="IPR011990">
    <property type="entry name" value="TPR-like_helical_dom_sf"/>
</dbReference>
<dbReference type="InterPro" id="IPR016032">
    <property type="entry name" value="Sig_transdc_resp-reg_C-effctor"/>
</dbReference>
<keyword evidence="1" id="KW-0547">Nucleotide-binding</keyword>
<dbReference type="Proteomes" id="UP001151002">
    <property type="component" value="Unassembled WGS sequence"/>
</dbReference>
<feature type="domain" description="HTH luxR-type" evidence="3">
    <location>
        <begin position="654"/>
        <end position="719"/>
    </location>
</feature>
<dbReference type="Gene3D" id="3.40.50.300">
    <property type="entry name" value="P-loop containing nucleotide triphosphate hydrolases"/>
    <property type="match status" value="1"/>
</dbReference>
<keyword evidence="5" id="KW-1185">Reference proteome</keyword>
<dbReference type="InterPro" id="IPR036388">
    <property type="entry name" value="WH-like_DNA-bd_sf"/>
</dbReference>
<dbReference type="SUPFAM" id="SSF52540">
    <property type="entry name" value="P-loop containing nucleoside triphosphate hydrolases"/>
    <property type="match status" value="1"/>
</dbReference>
<keyword evidence="2" id="KW-0067">ATP-binding</keyword>
<dbReference type="PROSITE" id="PS00622">
    <property type="entry name" value="HTH_LUXR_1"/>
    <property type="match status" value="1"/>
</dbReference>
<dbReference type="PROSITE" id="PS50043">
    <property type="entry name" value="HTH_LUXR_2"/>
    <property type="match status" value="1"/>
</dbReference>
<dbReference type="Pfam" id="PF00196">
    <property type="entry name" value="GerE"/>
    <property type="match status" value="1"/>
</dbReference>
<reference evidence="4" key="1">
    <citation type="submission" date="2022-11" db="EMBL/GenBank/DDBJ databases">
        <authorList>
            <person name="Somphong A."/>
            <person name="Phongsopitanun W."/>
        </authorList>
    </citation>
    <scope>NUCLEOTIDE SEQUENCE</scope>
    <source>
        <strain evidence="4">Pm04-4</strain>
    </source>
</reference>